<dbReference type="Proteomes" id="UP000638981">
    <property type="component" value="Unassembled WGS sequence"/>
</dbReference>
<reference evidence="8" key="2">
    <citation type="submission" date="2020-09" db="EMBL/GenBank/DDBJ databases">
        <authorList>
            <person name="Sun Q."/>
            <person name="Kim S."/>
        </authorList>
    </citation>
    <scope>NUCLEOTIDE SEQUENCE</scope>
    <source>
        <strain evidence="8">KCTC 23310</strain>
    </source>
</reference>
<accession>A0A918TNK0</accession>
<evidence type="ECO:0000256" key="5">
    <source>
        <dbReference type="ARBA" id="ARBA00023049"/>
    </source>
</evidence>
<name>A0A918TNK0_9RHOB</name>
<dbReference type="EMBL" id="BMYJ01000004">
    <property type="protein sequence ID" value="GHC54824.1"/>
    <property type="molecule type" value="Genomic_DNA"/>
</dbReference>
<keyword evidence="5 6" id="KW-0482">Metalloprotease</keyword>
<keyword evidence="2" id="KW-0479">Metal-binding</keyword>
<evidence type="ECO:0000259" key="7">
    <source>
        <dbReference type="Pfam" id="PF01435"/>
    </source>
</evidence>
<comment type="similarity">
    <text evidence="6">Belongs to the peptidase M48 family.</text>
</comment>
<dbReference type="GO" id="GO:0004222">
    <property type="term" value="F:metalloendopeptidase activity"/>
    <property type="evidence" value="ECO:0007669"/>
    <property type="project" value="InterPro"/>
</dbReference>
<feature type="domain" description="Peptidase M48" evidence="7">
    <location>
        <begin position="72"/>
        <end position="228"/>
    </location>
</feature>
<dbReference type="InterPro" id="IPR001915">
    <property type="entry name" value="Peptidase_M48"/>
</dbReference>
<dbReference type="GO" id="GO:0016020">
    <property type="term" value="C:membrane"/>
    <property type="evidence" value="ECO:0007669"/>
    <property type="project" value="TreeGrafter"/>
</dbReference>
<evidence type="ECO:0000256" key="4">
    <source>
        <dbReference type="ARBA" id="ARBA00022833"/>
    </source>
</evidence>
<keyword evidence="4 6" id="KW-0862">Zinc</keyword>
<keyword evidence="1 6" id="KW-0645">Protease</keyword>
<dbReference type="GO" id="GO:0046872">
    <property type="term" value="F:metal ion binding"/>
    <property type="evidence" value="ECO:0007669"/>
    <property type="project" value="UniProtKB-KW"/>
</dbReference>
<protein>
    <submittedName>
        <fullName evidence="8">Peptidase M48</fullName>
    </submittedName>
</protein>
<dbReference type="PANTHER" id="PTHR22726:SF1">
    <property type="entry name" value="METALLOENDOPEPTIDASE OMA1, MITOCHONDRIAL"/>
    <property type="match status" value="1"/>
</dbReference>
<dbReference type="AlphaFoldDB" id="A0A918TNK0"/>
<dbReference type="Pfam" id="PF01435">
    <property type="entry name" value="Peptidase_M48"/>
    <property type="match status" value="1"/>
</dbReference>
<dbReference type="Gene3D" id="3.30.2010.10">
    <property type="entry name" value="Metalloproteases ('zincins'), catalytic domain"/>
    <property type="match status" value="1"/>
</dbReference>
<organism evidence="8 9">
    <name type="scientific">Neogemmobacter tilapiae</name>
    <dbReference type="NCBI Taxonomy" id="875041"/>
    <lineage>
        <taxon>Bacteria</taxon>
        <taxon>Pseudomonadati</taxon>
        <taxon>Pseudomonadota</taxon>
        <taxon>Alphaproteobacteria</taxon>
        <taxon>Rhodobacterales</taxon>
        <taxon>Paracoccaceae</taxon>
        <taxon>Neogemmobacter</taxon>
    </lineage>
</organism>
<evidence type="ECO:0000256" key="2">
    <source>
        <dbReference type="ARBA" id="ARBA00022723"/>
    </source>
</evidence>
<sequence>MMYRFLSVGLAVLLSACVPTTELPGPEQTPRTTGPMPSPAVQRQFVQVVNRIEPIAEQLCRETTRGVNCDIQIVVDTRPDLPPNAFQTLDESGRPIVGFTLALIADARNADELAFVMGHETAHHIAGHIPRQEQSAMAGAMMGAVLASMSGADEAGIAQARDAGAVLAVRNYSKDFELEADALGTQIAWAAGYDPVRGAQFFNRLPDPGDRFLGSHPPNAQRIALVQKTVARLEAGQ</sequence>
<comment type="caution">
    <text evidence="8">The sequence shown here is derived from an EMBL/GenBank/DDBJ whole genome shotgun (WGS) entry which is preliminary data.</text>
</comment>
<dbReference type="CDD" id="cd07324">
    <property type="entry name" value="M48C_Oma1-like"/>
    <property type="match status" value="1"/>
</dbReference>
<keyword evidence="9" id="KW-1185">Reference proteome</keyword>
<proteinExistence type="inferred from homology"/>
<dbReference type="InterPro" id="IPR051156">
    <property type="entry name" value="Mito/Outer_Membr_Metalloprot"/>
</dbReference>
<comment type="cofactor">
    <cofactor evidence="6">
        <name>Zn(2+)</name>
        <dbReference type="ChEBI" id="CHEBI:29105"/>
    </cofactor>
    <text evidence="6">Binds 1 zinc ion per subunit.</text>
</comment>
<evidence type="ECO:0000256" key="1">
    <source>
        <dbReference type="ARBA" id="ARBA00022670"/>
    </source>
</evidence>
<reference evidence="8" key="1">
    <citation type="journal article" date="2014" name="Int. J. Syst. Evol. Microbiol.">
        <title>Complete genome sequence of Corynebacterium casei LMG S-19264T (=DSM 44701T), isolated from a smear-ripened cheese.</title>
        <authorList>
            <consortium name="US DOE Joint Genome Institute (JGI-PGF)"/>
            <person name="Walter F."/>
            <person name="Albersmeier A."/>
            <person name="Kalinowski J."/>
            <person name="Ruckert C."/>
        </authorList>
    </citation>
    <scope>NUCLEOTIDE SEQUENCE</scope>
    <source>
        <strain evidence="8">KCTC 23310</strain>
    </source>
</reference>
<keyword evidence="3 6" id="KW-0378">Hydrolase</keyword>
<dbReference type="PROSITE" id="PS51257">
    <property type="entry name" value="PROKAR_LIPOPROTEIN"/>
    <property type="match status" value="1"/>
</dbReference>
<evidence type="ECO:0000256" key="3">
    <source>
        <dbReference type="ARBA" id="ARBA00022801"/>
    </source>
</evidence>
<gene>
    <name evidence="8" type="ORF">GCM10007315_17290</name>
</gene>
<evidence type="ECO:0000313" key="8">
    <source>
        <dbReference type="EMBL" id="GHC54824.1"/>
    </source>
</evidence>
<dbReference type="PANTHER" id="PTHR22726">
    <property type="entry name" value="METALLOENDOPEPTIDASE OMA1"/>
    <property type="match status" value="1"/>
</dbReference>
<evidence type="ECO:0000313" key="9">
    <source>
        <dbReference type="Proteomes" id="UP000638981"/>
    </source>
</evidence>
<evidence type="ECO:0000256" key="6">
    <source>
        <dbReference type="RuleBase" id="RU003983"/>
    </source>
</evidence>
<dbReference type="GO" id="GO:0051603">
    <property type="term" value="P:proteolysis involved in protein catabolic process"/>
    <property type="evidence" value="ECO:0007669"/>
    <property type="project" value="TreeGrafter"/>
</dbReference>